<dbReference type="Gene3D" id="1.20.1250.20">
    <property type="entry name" value="MFS general substrate transporter like domains"/>
    <property type="match status" value="1"/>
</dbReference>
<dbReference type="InterPro" id="IPR011701">
    <property type="entry name" value="MFS"/>
</dbReference>
<feature type="transmembrane region" description="Helical" evidence="7">
    <location>
        <begin position="100"/>
        <end position="119"/>
    </location>
</feature>
<feature type="domain" description="Major facilitator superfamily (MFS) profile" evidence="8">
    <location>
        <begin position="35"/>
        <end position="466"/>
    </location>
</feature>
<feature type="transmembrane region" description="Helical" evidence="7">
    <location>
        <begin position="328"/>
        <end position="351"/>
    </location>
</feature>
<dbReference type="GO" id="GO:0016020">
    <property type="term" value="C:membrane"/>
    <property type="evidence" value="ECO:0007669"/>
    <property type="project" value="UniProtKB-SubCell"/>
</dbReference>
<dbReference type="Proteomes" id="UP000025227">
    <property type="component" value="Unplaced"/>
</dbReference>
<keyword evidence="5 7" id="KW-0472">Membrane</keyword>
<evidence type="ECO:0000313" key="10">
    <source>
        <dbReference type="WBParaSite" id="HCON_00065930-00001"/>
    </source>
</evidence>
<feature type="transmembrane region" description="Helical" evidence="7">
    <location>
        <begin position="160"/>
        <end position="186"/>
    </location>
</feature>
<dbReference type="InterPro" id="IPR020846">
    <property type="entry name" value="MFS_dom"/>
</dbReference>
<dbReference type="WBParaSite" id="HCON_00065930-00001">
    <property type="protein sequence ID" value="HCON_00065930-00001"/>
    <property type="gene ID" value="HCON_00065930"/>
</dbReference>
<evidence type="ECO:0000256" key="5">
    <source>
        <dbReference type="ARBA" id="ARBA00023136"/>
    </source>
</evidence>
<sequence length="500" mass="54918">MEGRRTTEQGRMSPVTVPAMIPVLDEGVTSKKIFAVAILLAVNLLNYMDRFTIAGLLGRLQDYFFLNDKEAGMLQTVFIVFFMLFAPVCGYFGDRYNRKFIIIAGLIVWISGVMLSTLVGRNHFLLFLFLRGVVGIGEATYSTVAPTIIGDIFIGPMRSIALMVFYFAIPVGSGLGFIGGSTIALWTGSWQWGVRFTPIIGVFFLILIIFGLEEPARGQAEHAQIEPSTLMQDLKYLMSVRTYLLTTLGFTTVVFCVGAASWWTPQLMTYAYGIQHGMDNVPKDEVAHISVIFGVITCCAGIVGIIAGSTIAQAWREGNWCFRASHRADAFVCAAGSLLAAPLLFIALIVGSHSLDYAWILLFLGVTCMCLNWALNMDMLMNVIVSHRRASATAIQTLTGHLFGDASSPYIIGFISDAVRGDQTSSAAKYHALQWAMFLPNGILILSIGCYLWATFYIVADHHRAKLEMHVDDEWASDVETLVPSVQPGQGDGISNILYE</sequence>
<comment type="subcellular location">
    <subcellularLocation>
        <location evidence="1">Membrane</location>
        <topology evidence="1">Multi-pass membrane protein</topology>
    </subcellularLocation>
</comment>
<feature type="transmembrane region" description="Helical" evidence="7">
    <location>
        <begin position="192"/>
        <end position="212"/>
    </location>
</feature>
<dbReference type="InterPro" id="IPR044770">
    <property type="entry name" value="MFS_spinster-like"/>
</dbReference>
<keyword evidence="4 7" id="KW-1133">Transmembrane helix</keyword>
<feature type="transmembrane region" description="Helical" evidence="7">
    <location>
        <begin position="357"/>
        <end position="375"/>
    </location>
</feature>
<dbReference type="PANTHER" id="PTHR23505">
    <property type="entry name" value="SPINSTER"/>
    <property type="match status" value="1"/>
</dbReference>
<dbReference type="OrthoDB" id="6770063at2759"/>
<accession>A0A7I5E8D1</accession>
<feature type="transmembrane region" description="Helical" evidence="7">
    <location>
        <begin position="243"/>
        <end position="263"/>
    </location>
</feature>
<keyword evidence="3 7" id="KW-0812">Transmembrane</keyword>
<dbReference type="SUPFAM" id="SSF103473">
    <property type="entry name" value="MFS general substrate transporter"/>
    <property type="match status" value="1"/>
</dbReference>
<dbReference type="CDD" id="cd17328">
    <property type="entry name" value="MFS_spinster_like"/>
    <property type="match status" value="1"/>
</dbReference>
<feature type="transmembrane region" description="Helical" evidence="7">
    <location>
        <begin position="286"/>
        <end position="307"/>
    </location>
</feature>
<dbReference type="PANTHER" id="PTHR23505:SF79">
    <property type="entry name" value="PROTEIN SPINSTER"/>
    <property type="match status" value="1"/>
</dbReference>
<feature type="transmembrane region" description="Helical" evidence="7">
    <location>
        <begin position="435"/>
        <end position="460"/>
    </location>
</feature>
<feature type="transmembrane region" description="Helical" evidence="7">
    <location>
        <begin position="73"/>
        <end position="93"/>
    </location>
</feature>
<keyword evidence="9" id="KW-1185">Reference proteome</keyword>
<evidence type="ECO:0000259" key="8">
    <source>
        <dbReference type="PROSITE" id="PS50850"/>
    </source>
</evidence>
<name>A0A7I5E8D1_HAECO</name>
<evidence type="ECO:0000256" key="6">
    <source>
        <dbReference type="ARBA" id="ARBA00024338"/>
    </source>
</evidence>
<dbReference type="AlphaFoldDB" id="A0A7I5E8D1"/>
<dbReference type="GO" id="GO:0022857">
    <property type="term" value="F:transmembrane transporter activity"/>
    <property type="evidence" value="ECO:0007669"/>
    <property type="project" value="InterPro"/>
</dbReference>
<evidence type="ECO:0000256" key="4">
    <source>
        <dbReference type="ARBA" id="ARBA00022989"/>
    </source>
</evidence>
<evidence type="ECO:0000256" key="1">
    <source>
        <dbReference type="ARBA" id="ARBA00004141"/>
    </source>
</evidence>
<proteinExistence type="inferred from homology"/>
<dbReference type="PROSITE" id="PS50850">
    <property type="entry name" value="MFS"/>
    <property type="match status" value="1"/>
</dbReference>
<feature type="transmembrane region" description="Helical" evidence="7">
    <location>
        <begin position="33"/>
        <end position="53"/>
    </location>
</feature>
<evidence type="ECO:0000256" key="7">
    <source>
        <dbReference type="SAM" id="Phobius"/>
    </source>
</evidence>
<keyword evidence="2" id="KW-0813">Transport</keyword>
<feature type="transmembrane region" description="Helical" evidence="7">
    <location>
        <begin position="125"/>
        <end position="148"/>
    </location>
</feature>
<evidence type="ECO:0000313" key="9">
    <source>
        <dbReference type="Proteomes" id="UP000025227"/>
    </source>
</evidence>
<evidence type="ECO:0000256" key="2">
    <source>
        <dbReference type="ARBA" id="ARBA00022448"/>
    </source>
</evidence>
<dbReference type="OMA" id="YTCVYTA"/>
<protein>
    <submittedName>
        <fullName evidence="10">MFS domain-containing protein</fullName>
    </submittedName>
</protein>
<comment type="similarity">
    <text evidence="6">Belongs to the major facilitator superfamily. Spinster (TC 2.A.1.49) family.</text>
</comment>
<dbReference type="Pfam" id="PF07690">
    <property type="entry name" value="MFS_1"/>
    <property type="match status" value="1"/>
</dbReference>
<organism evidence="9 10">
    <name type="scientific">Haemonchus contortus</name>
    <name type="common">Barber pole worm</name>
    <dbReference type="NCBI Taxonomy" id="6289"/>
    <lineage>
        <taxon>Eukaryota</taxon>
        <taxon>Metazoa</taxon>
        <taxon>Ecdysozoa</taxon>
        <taxon>Nematoda</taxon>
        <taxon>Chromadorea</taxon>
        <taxon>Rhabditida</taxon>
        <taxon>Rhabditina</taxon>
        <taxon>Rhabditomorpha</taxon>
        <taxon>Strongyloidea</taxon>
        <taxon>Trichostrongylidae</taxon>
        <taxon>Haemonchus</taxon>
    </lineage>
</organism>
<reference evidence="10" key="1">
    <citation type="submission" date="2020-12" db="UniProtKB">
        <authorList>
            <consortium name="WormBaseParasite"/>
        </authorList>
    </citation>
    <scope>IDENTIFICATION</scope>
    <source>
        <strain evidence="10">MHco3</strain>
    </source>
</reference>
<dbReference type="InterPro" id="IPR036259">
    <property type="entry name" value="MFS_trans_sf"/>
</dbReference>
<evidence type="ECO:0000256" key="3">
    <source>
        <dbReference type="ARBA" id="ARBA00022692"/>
    </source>
</evidence>